<keyword evidence="1" id="KW-1015">Disulfide bond</keyword>
<feature type="chain" id="PRO_5043029451" description="Phytocyanin domain-containing protein" evidence="3">
    <location>
        <begin position="29"/>
        <end position="131"/>
    </location>
</feature>
<evidence type="ECO:0000313" key="5">
    <source>
        <dbReference type="EMBL" id="KAK4748611.1"/>
    </source>
</evidence>
<dbReference type="PANTHER" id="PTHR33021">
    <property type="entry name" value="BLUE COPPER PROTEIN"/>
    <property type="match status" value="1"/>
</dbReference>
<dbReference type="PROSITE" id="PS51485">
    <property type="entry name" value="PHYTOCYANIN"/>
    <property type="match status" value="1"/>
</dbReference>
<dbReference type="PANTHER" id="PTHR33021:SF264">
    <property type="entry name" value="OS05G0570900 PROTEIN"/>
    <property type="match status" value="1"/>
</dbReference>
<evidence type="ECO:0000313" key="6">
    <source>
        <dbReference type="Proteomes" id="UP001345219"/>
    </source>
</evidence>
<sequence>MASSNCQLTARLLVLGCALTMMVGSASASTTHKVGDSYGWETPLQVKFFEDWAKSKTFHVGDVLSFEYRPTASNVVVVDKAGFDGCTSNATPEAENNGATTYTLAKAGDYYFINTHGKHCEYGQKLHVSVA</sequence>
<feature type="signal peptide" evidence="3">
    <location>
        <begin position="1"/>
        <end position="28"/>
    </location>
</feature>
<evidence type="ECO:0000256" key="3">
    <source>
        <dbReference type="SAM" id="SignalP"/>
    </source>
</evidence>
<keyword evidence="2" id="KW-0325">Glycoprotein</keyword>
<dbReference type="EMBL" id="JAXIOK010000019">
    <property type="protein sequence ID" value="KAK4748611.1"/>
    <property type="molecule type" value="Genomic_DNA"/>
</dbReference>
<evidence type="ECO:0000256" key="1">
    <source>
        <dbReference type="ARBA" id="ARBA00023157"/>
    </source>
</evidence>
<dbReference type="GO" id="GO:0005886">
    <property type="term" value="C:plasma membrane"/>
    <property type="evidence" value="ECO:0007669"/>
    <property type="project" value="TreeGrafter"/>
</dbReference>
<comment type="caution">
    <text evidence="5">The sequence shown here is derived from an EMBL/GenBank/DDBJ whole genome shotgun (WGS) entry which is preliminary data.</text>
</comment>
<dbReference type="AlphaFoldDB" id="A0AAN7JDW7"/>
<keyword evidence="3" id="KW-0732">Signal</keyword>
<gene>
    <name evidence="5" type="ORF">SAY87_015197</name>
</gene>
<proteinExistence type="predicted"/>
<name>A0AAN7JDW7_9MYRT</name>
<accession>A0AAN7JDW7</accession>
<evidence type="ECO:0000259" key="4">
    <source>
        <dbReference type="PROSITE" id="PS51485"/>
    </source>
</evidence>
<dbReference type="InterPro" id="IPR003245">
    <property type="entry name" value="Phytocyanin_dom"/>
</dbReference>
<organism evidence="5 6">
    <name type="scientific">Trapa incisa</name>
    <dbReference type="NCBI Taxonomy" id="236973"/>
    <lineage>
        <taxon>Eukaryota</taxon>
        <taxon>Viridiplantae</taxon>
        <taxon>Streptophyta</taxon>
        <taxon>Embryophyta</taxon>
        <taxon>Tracheophyta</taxon>
        <taxon>Spermatophyta</taxon>
        <taxon>Magnoliopsida</taxon>
        <taxon>eudicotyledons</taxon>
        <taxon>Gunneridae</taxon>
        <taxon>Pentapetalae</taxon>
        <taxon>rosids</taxon>
        <taxon>malvids</taxon>
        <taxon>Myrtales</taxon>
        <taxon>Lythraceae</taxon>
        <taxon>Trapa</taxon>
    </lineage>
</organism>
<protein>
    <recommendedName>
        <fullName evidence="4">Phytocyanin domain-containing protein</fullName>
    </recommendedName>
</protein>
<dbReference type="Pfam" id="PF02298">
    <property type="entry name" value="Cu_bind_like"/>
    <property type="match status" value="1"/>
</dbReference>
<dbReference type="FunFam" id="2.60.40.420:FF:000034">
    <property type="entry name" value="Cupredoxin superfamily protein"/>
    <property type="match status" value="1"/>
</dbReference>
<reference evidence="5 6" key="1">
    <citation type="journal article" date="2023" name="Hortic Res">
        <title>Pangenome of water caltrop reveals structural variations and asymmetric subgenome divergence after allopolyploidization.</title>
        <authorList>
            <person name="Zhang X."/>
            <person name="Chen Y."/>
            <person name="Wang L."/>
            <person name="Yuan Y."/>
            <person name="Fang M."/>
            <person name="Shi L."/>
            <person name="Lu R."/>
            <person name="Comes H.P."/>
            <person name="Ma Y."/>
            <person name="Chen Y."/>
            <person name="Huang G."/>
            <person name="Zhou Y."/>
            <person name="Zheng Z."/>
            <person name="Qiu Y."/>
        </authorList>
    </citation>
    <scope>NUCLEOTIDE SEQUENCE [LARGE SCALE GENOMIC DNA]</scope>
    <source>
        <tissue evidence="5">Roots</tissue>
    </source>
</reference>
<keyword evidence="6" id="KW-1185">Reference proteome</keyword>
<evidence type="ECO:0000256" key="2">
    <source>
        <dbReference type="ARBA" id="ARBA00023180"/>
    </source>
</evidence>
<dbReference type="GO" id="GO:0009055">
    <property type="term" value="F:electron transfer activity"/>
    <property type="evidence" value="ECO:0007669"/>
    <property type="project" value="InterPro"/>
</dbReference>
<dbReference type="Gene3D" id="2.60.40.420">
    <property type="entry name" value="Cupredoxins - blue copper proteins"/>
    <property type="match status" value="1"/>
</dbReference>
<dbReference type="Proteomes" id="UP001345219">
    <property type="component" value="Chromosome 12"/>
</dbReference>
<dbReference type="InterPro" id="IPR008972">
    <property type="entry name" value="Cupredoxin"/>
</dbReference>
<feature type="domain" description="Phytocyanin" evidence="4">
    <location>
        <begin position="30"/>
        <end position="131"/>
    </location>
</feature>
<dbReference type="SUPFAM" id="SSF49503">
    <property type="entry name" value="Cupredoxins"/>
    <property type="match status" value="1"/>
</dbReference>
<dbReference type="InterPro" id="IPR039391">
    <property type="entry name" value="Phytocyanin-like"/>
</dbReference>